<proteinExistence type="predicted"/>
<dbReference type="Proteomes" id="UP000824145">
    <property type="component" value="Unassembled WGS sequence"/>
</dbReference>
<protein>
    <submittedName>
        <fullName evidence="2">DivIVA domain-containing protein</fullName>
    </submittedName>
</protein>
<reference evidence="2" key="1">
    <citation type="submission" date="2020-10" db="EMBL/GenBank/DDBJ databases">
        <authorList>
            <person name="Gilroy R."/>
        </authorList>
    </citation>
    <scope>NUCLEOTIDE SEQUENCE</scope>
    <source>
        <strain evidence="2">9366</strain>
    </source>
</reference>
<evidence type="ECO:0000313" key="3">
    <source>
        <dbReference type="Proteomes" id="UP000824145"/>
    </source>
</evidence>
<dbReference type="AlphaFoldDB" id="A0A9D1SJ88"/>
<dbReference type="Pfam" id="PF05103">
    <property type="entry name" value="DivIVA"/>
    <property type="match status" value="1"/>
</dbReference>
<dbReference type="EMBL" id="DVNJ01000001">
    <property type="protein sequence ID" value="HIU62226.1"/>
    <property type="molecule type" value="Genomic_DNA"/>
</dbReference>
<comment type="caution">
    <text evidence="2">The sequence shown here is derived from an EMBL/GenBank/DDBJ whole genome shotgun (WGS) entry which is preliminary data.</text>
</comment>
<gene>
    <name evidence="2" type="ORF">IAB07_00470</name>
</gene>
<accession>A0A9D1SJ88</accession>
<sequence>MDKNFAIKRKGYDVKQVDEYILNLTKNYERSLAAQRDRIETQKAEIAAKEKLLQEYNARKDSITNSITQAVEKAKQIEYAAKVRYALEGERLAVFASKWVRYCESMTDAVDKALLTKAKEYVKNAQKEIEDGLSRDLDLGVYLGEAAEIYDAERGRLAKIMSKTDGAPS</sequence>
<keyword evidence="1" id="KW-0175">Coiled coil</keyword>
<name>A0A9D1SJ88_9FIRM</name>
<evidence type="ECO:0000256" key="1">
    <source>
        <dbReference type="SAM" id="Coils"/>
    </source>
</evidence>
<dbReference type="InterPro" id="IPR007793">
    <property type="entry name" value="DivIVA_fam"/>
</dbReference>
<feature type="coiled-coil region" evidence="1">
    <location>
        <begin position="25"/>
        <end position="73"/>
    </location>
</feature>
<organism evidence="2 3">
    <name type="scientific">Candidatus Caccalectryoclostridium excrementigallinarum</name>
    <dbReference type="NCBI Taxonomy" id="2840710"/>
    <lineage>
        <taxon>Bacteria</taxon>
        <taxon>Bacillati</taxon>
        <taxon>Bacillota</taxon>
        <taxon>Clostridia</taxon>
        <taxon>Christensenellales</taxon>
        <taxon>Christensenellaceae</taxon>
        <taxon>Christensenellaceae incertae sedis</taxon>
        <taxon>Candidatus Caccalectryoclostridium</taxon>
    </lineage>
</organism>
<reference evidence="2" key="2">
    <citation type="journal article" date="2021" name="PeerJ">
        <title>Extensive microbial diversity within the chicken gut microbiome revealed by metagenomics and culture.</title>
        <authorList>
            <person name="Gilroy R."/>
            <person name="Ravi A."/>
            <person name="Getino M."/>
            <person name="Pursley I."/>
            <person name="Horton D.L."/>
            <person name="Alikhan N.F."/>
            <person name="Baker D."/>
            <person name="Gharbi K."/>
            <person name="Hall N."/>
            <person name="Watson M."/>
            <person name="Adriaenssens E.M."/>
            <person name="Foster-Nyarko E."/>
            <person name="Jarju S."/>
            <person name="Secka A."/>
            <person name="Antonio M."/>
            <person name="Oren A."/>
            <person name="Chaudhuri R.R."/>
            <person name="La Ragione R."/>
            <person name="Hildebrand F."/>
            <person name="Pallen M.J."/>
        </authorList>
    </citation>
    <scope>NUCLEOTIDE SEQUENCE</scope>
    <source>
        <strain evidence="2">9366</strain>
    </source>
</reference>
<evidence type="ECO:0000313" key="2">
    <source>
        <dbReference type="EMBL" id="HIU62226.1"/>
    </source>
</evidence>